<evidence type="ECO:0000256" key="2">
    <source>
        <dbReference type="ARBA" id="ARBA00009695"/>
    </source>
</evidence>
<evidence type="ECO:0000256" key="3">
    <source>
        <dbReference type="ARBA" id="ARBA00018111"/>
    </source>
</evidence>
<dbReference type="GO" id="GO:0006282">
    <property type="term" value="P:regulation of DNA repair"/>
    <property type="evidence" value="ECO:0007669"/>
    <property type="project" value="UniProtKB-UniRule"/>
</dbReference>
<dbReference type="InterPro" id="IPR003783">
    <property type="entry name" value="Regulatory_RecX"/>
</dbReference>
<dbReference type="NCBIfam" id="NF010733">
    <property type="entry name" value="PRK14135.1"/>
    <property type="match status" value="1"/>
</dbReference>
<feature type="domain" description="RecX third three-helical" evidence="7">
    <location>
        <begin position="159"/>
        <end position="205"/>
    </location>
</feature>
<dbReference type="HAMAP" id="MF_01114">
    <property type="entry name" value="RecX"/>
    <property type="match status" value="1"/>
</dbReference>
<name>A0A8J3DVT6_9BACL</name>
<evidence type="ECO:0000259" key="7">
    <source>
        <dbReference type="Pfam" id="PF21981"/>
    </source>
</evidence>
<reference evidence="9" key="1">
    <citation type="journal article" date="2014" name="Int. J. Syst. Evol. Microbiol.">
        <title>Complete genome sequence of Corynebacterium casei LMG S-19264T (=DSM 44701T), isolated from a smear-ripened cheese.</title>
        <authorList>
            <consortium name="US DOE Joint Genome Institute (JGI-PGF)"/>
            <person name="Walter F."/>
            <person name="Albersmeier A."/>
            <person name="Kalinowski J."/>
            <person name="Ruckert C."/>
        </authorList>
    </citation>
    <scope>NUCLEOTIDE SEQUENCE</scope>
    <source>
        <strain evidence="9">CGMCC 1.15371</strain>
    </source>
</reference>
<keyword evidence="10" id="KW-1185">Reference proteome</keyword>
<comment type="function">
    <text evidence="5">Modulates RecA activity.</text>
</comment>
<comment type="caution">
    <text evidence="9">The sequence shown here is derived from an EMBL/GenBank/DDBJ whole genome shotgun (WGS) entry which is preliminary data.</text>
</comment>
<keyword evidence="4 5" id="KW-0963">Cytoplasm</keyword>
<comment type="similarity">
    <text evidence="2 5">Belongs to the RecX family.</text>
</comment>
<feature type="domain" description="RecX first three-helical" evidence="8">
    <location>
        <begin position="66"/>
        <end position="104"/>
    </location>
</feature>
<sequence length="267" mass="31156">MITIDKISVHPKQKGYYILEFTKAEESQAMTIHEDLLVKHGLRKDLELSEKEFQQLVKLQEVNKIYLLAINYLSYRMRTEKELRDYLIKKEAVEPGISEVIQRLKEEKLVDDKQFAELFVRSRKRQSTKGPRLIAQELKNKGVSDSDMAPALQAYSFNEQYGNALRFAGQRSRAKDKLSNLEKKNKIGQSLMQKGFEAAVVQEVLNDLNSIKGENEEWVALCRQAEKAAHKYRQLEDRERNFKVKQFLYRKGFPSDLIARYIEGYDG</sequence>
<dbReference type="InterPro" id="IPR036388">
    <property type="entry name" value="WH-like_DNA-bd_sf"/>
</dbReference>
<reference evidence="9" key="2">
    <citation type="submission" date="2020-09" db="EMBL/GenBank/DDBJ databases">
        <authorList>
            <person name="Sun Q."/>
            <person name="Zhou Y."/>
        </authorList>
    </citation>
    <scope>NUCLEOTIDE SEQUENCE</scope>
    <source>
        <strain evidence="9">CGMCC 1.15371</strain>
    </source>
</reference>
<evidence type="ECO:0000256" key="4">
    <source>
        <dbReference type="ARBA" id="ARBA00022490"/>
    </source>
</evidence>
<dbReference type="GO" id="GO:0005737">
    <property type="term" value="C:cytoplasm"/>
    <property type="evidence" value="ECO:0007669"/>
    <property type="project" value="UniProtKB-SubCell"/>
</dbReference>
<dbReference type="Pfam" id="PF21981">
    <property type="entry name" value="RecX_HTH3"/>
    <property type="match status" value="2"/>
</dbReference>
<feature type="domain" description="RecX third three-helical" evidence="7">
    <location>
        <begin position="216"/>
        <end position="262"/>
    </location>
</feature>
<dbReference type="Gene3D" id="1.10.10.10">
    <property type="entry name" value="Winged helix-like DNA-binding domain superfamily/Winged helix DNA-binding domain"/>
    <property type="match status" value="4"/>
</dbReference>
<evidence type="ECO:0000313" key="10">
    <source>
        <dbReference type="Proteomes" id="UP000628775"/>
    </source>
</evidence>
<feature type="domain" description="RecX second three-helical" evidence="6">
    <location>
        <begin position="111"/>
        <end position="152"/>
    </location>
</feature>
<dbReference type="EMBL" id="BMIR01000011">
    <property type="protein sequence ID" value="GGE45478.1"/>
    <property type="molecule type" value="Genomic_DNA"/>
</dbReference>
<dbReference type="InterPro" id="IPR053926">
    <property type="entry name" value="RecX_HTH_1st"/>
</dbReference>
<evidence type="ECO:0000259" key="6">
    <source>
        <dbReference type="Pfam" id="PF02631"/>
    </source>
</evidence>
<dbReference type="RefSeq" id="WP_188694526.1">
    <property type="nucleotide sequence ID" value="NZ_BMIR01000011.1"/>
</dbReference>
<dbReference type="Pfam" id="PF02631">
    <property type="entry name" value="RecX_HTH2"/>
    <property type="match status" value="1"/>
</dbReference>
<dbReference type="PANTHER" id="PTHR33602:SF1">
    <property type="entry name" value="REGULATORY PROTEIN RECX FAMILY PROTEIN"/>
    <property type="match status" value="1"/>
</dbReference>
<organism evidence="9 10">
    <name type="scientific">Pullulanibacillus camelliae</name>
    <dbReference type="NCBI Taxonomy" id="1707096"/>
    <lineage>
        <taxon>Bacteria</taxon>
        <taxon>Bacillati</taxon>
        <taxon>Bacillota</taxon>
        <taxon>Bacilli</taxon>
        <taxon>Bacillales</taxon>
        <taxon>Sporolactobacillaceae</taxon>
        <taxon>Pullulanibacillus</taxon>
    </lineage>
</organism>
<protein>
    <recommendedName>
        <fullName evidence="3 5">Regulatory protein RecX</fullName>
    </recommendedName>
</protein>
<evidence type="ECO:0000256" key="1">
    <source>
        <dbReference type="ARBA" id="ARBA00004496"/>
    </source>
</evidence>
<evidence type="ECO:0000259" key="8">
    <source>
        <dbReference type="Pfam" id="PF21982"/>
    </source>
</evidence>
<dbReference type="InterPro" id="IPR053924">
    <property type="entry name" value="RecX_HTH_2nd"/>
</dbReference>
<gene>
    <name evidence="5 9" type="primary">recX</name>
    <name evidence="9" type="ORF">GCM10011391_25370</name>
</gene>
<dbReference type="InterPro" id="IPR053925">
    <property type="entry name" value="RecX_HTH_3rd"/>
</dbReference>
<accession>A0A8J3DVT6</accession>
<proteinExistence type="inferred from homology"/>
<evidence type="ECO:0000256" key="5">
    <source>
        <dbReference type="HAMAP-Rule" id="MF_01114"/>
    </source>
</evidence>
<dbReference type="Proteomes" id="UP000628775">
    <property type="component" value="Unassembled WGS sequence"/>
</dbReference>
<dbReference type="AlphaFoldDB" id="A0A8J3DVT6"/>
<comment type="subcellular location">
    <subcellularLocation>
        <location evidence="1 5">Cytoplasm</location>
    </subcellularLocation>
</comment>
<dbReference type="Pfam" id="PF21982">
    <property type="entry name" value="RecX_HTH1"/>
    <property type="match status" value="1"/>
</dbReference>
<evidence type="ECO:0000313" key="9">
    <source>
        <dbReference type="EMBL" id="GGE45478.1"/>
    </source>
</evidence>
<dbReference type="PANTHER" id="PTHR33602">
    <property type="entry name" value="REGULATORY PROTEIN RECX FAMILY PROTEIN"/>
    <property type="match status" value="1"/>
</dbReference>